<keyword evidence="2" id="KW-1185">Reference proteome</keyword>
<dbReference type="AlphaFoldDB" id="A0AA88A419"/>
<dbReference type="Proteomes" id="UP001187192">
    <property type="component" value="Unassembled WGS sequence"/>
</dbReference>
<sequence length="173" mass="19645">MPSYPVTSSPPSSCPTFLEIGQEFESRRLLTEVPVLLLSQLVDRTIRYYCAGTLERSGYGHECNTRMDAKPTGLITPCKIYTIFCGIISRVWRTTDEMLSLGLLLEIYDRYNSVANMANRPVNYVKDLVDVTNRLVNYVKDPVNVSNRLVIRLIDSGVYVKSHMVGIVIDRYV</sequence>
<organism evidence="1 2">
    <name type="scientific">Ficus carica</name>
    <name type="common">Common fig</name>
    <dbReference type="NCBI Taxonomy" id="3494"/>
    <lineage>
        <taxon>Eukaryota</taxon>
        <taxon>Viridiplantae</taxon>
        <taxon>Streptophyta</taxon>
        <taxon>Embryophyta</taxon>
        <taxon>Tracheophyta</taxon>
        <taxon>Spermatophyta</taxon>
        <taxon>Magnoliopsida</taxon>
        <taxon>eudicotyledons</taxon>
        <taxon>Gunneridae</taxon>
        <taxon>Pentapetalae</taxon>
        <taxon>rosids</taxon>
        <taxon>fabids</taxon>
        <taxon>Rosales</taxon>
        <taxon>Moraceae</taxon>
        <taxon>Ficeae</taxon>
        <taxon>Ficus</taxon>
    </lineage>
</organism>
<name>A0AA88A419_FICCA</name>
<evidence type="ECO:0000313" key="1">
    <source>
        <dbReference type="EMBL" id="GMN47763.1"/>
    </source>
</evidence>
<gene>
    <name evidence="1" type="ORF">TIFTF001_016942</name>
</gene>
<accession>A0AA88A419</accession>
<dbReference type="EMBL" id="BTGU01000026">
    <property type="protein sequence ID" value="GMN47763.1"/>
    <property type="molecule type" value="Genomic_DNA"/>
</dbReference>
<evidence type="ECO:0000313" key="2">
    <source>
        <dbReference type="Proteomes" id="UP001187192"/>
    </source>
</evidence>
<comment type="caution">
    <text evidence="1">The sequence shown here is derived from an EMBL/GenBank/DDBJ whole genome shotgun (WGS) entry which is preliminary data.</text>
</comment>
<reference evidence="1" key="1">
    <citation type="submission" date="2023-07" db="EMBL/GenBank/DDBJ databases">
        <title>draft genome sequence of fig (Ficus carica).</title>
        <authorList>
            <person name="Takahashi T."/>
            <person name="Nishimura K."/>
        </authorList>
    </citation>
    <scope>NUCLEOTIDE SEQUENCE</scope>
</reference>
<protein>
    <submittedName>
        <fullName evidence="1">Uncharacterized protein</fullName>
    </submittedName>
</protein>
<proteinExistence type="predicted"/>